<dbReference type="AlphaFoldDB" id="A0A3P7P0N6"/>
<gene>
    <name evidence="1" type="ORF">DILT_LOCUS17793</name>
</gene>
<evidence type="ECO:0000313" key="1">
    <source>
        <dbReference type="EMBL" id="VDN39207.1"/>
    </source>
</evidence>
<evidence type="ECO:0000313" key="2">
    <source>
        <dbReference type="Proteomes" id="UP000281553"/>
    </source>
</evidence>
<dbReference type="Proteomes" id="UP000281553">
    <property type="component" value="Unassembled WGS sequence"/>
</dbReference>
<reference evidence="1 2" key="1">
    <citation type="submission" date="2018-11" db="EMBL/GenBank/DDBJ databases">
        <authorList>
            <consortium name="Pathogen Informatics"/>
        </authorList>
    </citation>
    <scope>NUCLEOTIDE SEQUENCE [LARGE SCALE GENOMIC DNA]</scope>
</reference>
<protein>
    <submittedName>
        <fullName evidence="1">Uncharacterized protein</fullName>
    </submittedName>
</protein>
<name>A0A3P7P0N6_DIBLA</name>
<dbReference type="EMBL" id="UYRU01094801">
    <property type="protein sequence ID" value="VDN39207.1"/>
    <property type="molecule type" value="Genomic_DNA"/>
</dbReference>
<keyword evidence="2" id="KW-1185">Reference proteome</keyword>
<accession>A0A3P7P0N6</accession>
<organism evidence="1 2">
    <name type="scientific">Dibothriocephalus latus</name>
    <name type="common">Fish tapeworm</name>
    <name type="synonym">Diphyllobothrium latum</name>
    <dbReference type="NCBI Taxonomy" id="60516"/>
    <lineage>
        <taxon>Eukaryota</taxon>
        <taxon>Metazoa</taxon>
        <taxon>Spiralia</taxon>
        <taxon>Lophotrochozoa</taxon>
        <taxon>Platyhelminthes</taxon>
        <taxon>Cestoda</taxon>
        <taxon>Eucestoda</taxon>
        <taxon>Diphyllobothriidea</taxon>
        <taxon>Diphyllobothriidae</taxon>
        <taxon>Dibothriocephalus</taxon>
    </lineage>
</organism>
<proteinExistence type="predicted"/>
<sequence>MSPNYIDIVASSAVQMRRNRTIPISSPSRQNCKTAFTIYCLVG</sequence>